<dbReference type="Gene3D" id="1.25.40.20">
    <property type="entry name" value="Ankyrin repeat-containing domain"/>
    <property type="match status" value="3"/>
</dbReference>
<dbReference type="OrthoDB" id="20872at2759"/>
<keyword evidence="1" id="KW-0677">Repeat</keyword>
<reference evidence="5 6" key="1">
    <citation type="journal article" date="2018" name="Mol. Genet. Genomics">
        <title>The red deer Cervus elaphus genome CerEla1.0: sequencing, annotating, genes, and chromosomes.</title>
        <authorList>
            <person name="Bana N.A."/>
            <person name="Nyiri A."/>
            <person name="Nagy J."/>
            <person name="Frank K."/>
            <person name="Nagy T."/>
            <person name="Steger V."/>
            <person name="Schiller M."/>
            <person name="Lakatos P."/>
            <person name="Sugar L."/>
            <person name="Horn P."/>
            <person name="Barta E."/>
            <person name="Orosz L."/>
        </authorList>
    </citation>
    <scope>NUCLEOTIDE SEQUENCE [LARGE SCALE GENOMIC DNA]</scope>
    <source>
        <strain evidence="5">Hungarian</strain>
    </source>
</reference>
<feature type="repeat" description="ANK" evidence="3">
    <location>
        <begin position="111"/>
        <end position="143"/>
    </location>
</feature>
<dbReference type="Proteomes" id="UP000242450">
    <property type="component" value="Chromosome 14"/>
</dbReference>
<comment type="caution">
    <text evidence="5">The sequence shown here is derived from an EMBL/GenBank/DDBJ whole genome shotgun (WGS) entry which is preliminary data.</text>
</comment>
<feature type="repeat" description="ANK" evidence="3">
    <location>
        <begin position="144"/>
        <end position="176"/>
    </location>
</feature>
<dbReference type="SMART" id="SM00248">
    <property type="entry name" value="ANK"/>
    <property type="match status" value="5"/>
</dbReference>
<evidence type="ECO:0000313" key="6">
    <source>
        <dbReference type="Proteomes" id="UP000242450"/>
    </source>
</evidence>
<dbReference type="InterPro" id="IPR036770">
    <property type="entry name" value="Ankyrin_rpt-contain_sf"/>
</dbReference>
<dbReference type="PROSITE" id="PS50088">
    <property type="entry name" value="ANK_REPEAT"/>
    <property type="match status" value="3"/>
</dbReference>
<sequence length="228" mass="24428">MPDSCSFQMDSGVSEPGEQDLTEAGAEQELRWLDLGSEEALGPGTQGPSTPQAWGHLLQAVWKGHTGLVTQLLRQGASVEERDRAGRTPLHLADMEVLLEHGADPSLKDRHGRSALHRAAAGGHLLAVQLLAAWGAKVDSQDKLGLTPLHHAARGGHIEVTGHLLDRGAEVNAAGWLQKTPLHFAMEHGHGPTAELLLSRGASPTLRTRWGDVAQDLWPAHCGEQEES</sequence>
<keyword evidence="6" id="KW-1185">Reference proteome</keyword>
<evidence type="ECO:0000256" key="3">
    <source>
        <dbReference type="PROSITE-ProRule" id="PRU00023"/>
    </source>
</evidence>
<protein>
    <submittedName>
        <fullName evidence="5">ANKRD65</fullName>
    </submittedName>
</protein>
<gene>
    <name evidence="5" type="ORF">Celaphus_00011059</name>
</gene>
<evidence type="ECO:0000256" key="4">
    <source>
        <dbReference type="SAM" id="MobiDB-lite"/>
    </source>
</evidence>
<proteinExistence type="predicted"/>
<dbReference type="PANTHER" id="PTHR24171">
    <property type="entry name" value="ANKYRIN REPEAT DOMAIN-CONTAINING PROTEIN 39-RELATED"/>
    <property type="match status" value="1"/>
</dbReference>
<dbReference type="PROSITE" id="PS50297">
    <property type="entry name" value="ANK_REP_REGION"/>
    <property type="match status" value="3"/>
</dbReference>
<feature type="repeat" description="ANK" evidence="3">
    <location>
        <begin position="177"/>
        <end position="209"/>
    </location>
</feature>
<evidence type="ECO:0000256" key="2">
    <source>
        <dbReference type="ARBA" id="ARBA00023043"/>
    </source>
</evidence>
<name>A0A212CRA1_CEREH</name>
<dbReference type="SUPFAM" id="SSF48403">
    <property type="entry name" value="Ankyrin repeat"/>
    <property type="match status" value="1"/>
</dbReference>
<keyword evidence="2 3" id="KW-0040">ANK repeat</keyword>
<dbReference type="EMBL" id="MKHE01000014">
    <property type="protein sequence ID" value="OWK08530.1"/>
    <property type="molecule type" value="Genomic_DNA"/>
</dbReference>
<dbReference type="PRINTS" id="PR01415">
    <property type="entry name" value="ANKYRIN"/>
</dbReference>
<feature type="region of interest" description="Disordered" evidence="4">
    <location>
        <begin position="1"/>
        <end position="21"/>
    </location>
</feature>
<organism evidence="5 6">
    <name type="scientific">Cervus elaphus hippelaphus</name>
    <name type="common">European red deer</name>
    <dbReference type="NCBI Taxonomy" id="46360"/>
    <lineage>
        <taxon>Eukaryota</taxon>
        <taxon>Metazoa</taxon>
        <taxon>Chordata</taxon>
        <taxon>Craniata</taxon>
        <taxon>Vertebrata</taxon>
        <taxon>Euteleostomi</taxon>
        <taxon>Mammalia</taxon>
        <taxon>Eutheria</taxon>
        <taxon>Laurasiatheria</taxon>
        <taxon>Artiodactyla</taxon>
        <taxon>Ruminantia</taxon>
        <taxon>Pecora</taxon>
        <taxon>Cervidae</taxon>
        <taxon>Cervinae</taxon>
        <taxon>Cervus</taxon>
    </lineage>
</organism>
<evidence type="ECO:0000313" key="5">
    <source>
        <dbReference type="EMBL" id="OWK08530.1"/>
    </source>
</evidence>
<dbReference type="AlphaFoldDB" id="A0A212CRA1"/>
<evidence type="ECO:0000256" key="1">
    <source>
        <dbReference type="ARBA" id="ARBA00022737"/>
    </source>
</evidence>
<feature type="compositionally biased region" description="Polar residues" evidence="4">
    <location>
        <begin position="1"/>
        <end position="11"/>
    </location>
</feature>
<dbReference type="Pfam" id="PF12796">
    <property type="entry name" value="Ank_2"/>
    <property type="match status" value="1"/>
</dbReference>
<dbReference type="InterPro" id="IPR002110">
    <property type="entry name" value="Ankyrin_rpt"/>
</dbReference>
<accession>A0A212CRA1</accession>
<dbReference type="Pfam" id="PF13637">
    <property type="entry name" value="Ank_4"/>
    <property type="match status" value="1"/>
</dbReference>